<name>A0AA45L7K2_9PSEU</name>
<protein>
    <submittedName>
        <fullName evidence="2">Uncharacterized protein</fullName>
    </submittedName>
</protein>
<reference evidence="2" key="1">
    <citation type="submission" date="2021-04" db="EMBL/GenBank/DDBJ databases">
        <title>Genomic sequence of Actinosynnema pretiosum subsp. pretiosum ATCC 31280 (C-14919).</title>
        <authorList>
            <person name="Bai L."/>
            <person name="Wang X."/>
            <person name="Xiao Y."/>
        </authorList>
    </citation>
    <scope>NUCLEOTIDE SEQUENCE</scope>
    <source>
        <strain evidence="2">ATCC 31280</strain>
    </source>
</reference>
<dbReference type="EMBL" id="CP073249">
    <property type="protein sequence ID" value="QUF05054.1"/>
    <property type="molecule type" value="Genomic_DNA"/>
</dbReference>
<feature type="region of interest" description="Disordered" evidence="1">
    <location>
        <begin position="113"/>
        <end position="146"/>
    </location>
</feature>
<evidence type="ECO:0000256" key="1">
    <source>
        <dbReference type="SAM" id="MobiDB-lite"/>
    </source>
</evidence>
<gene>
    <name evidence="2" type="ORF">KCV87_02730</name>
</gene>
<feature type="region of interest" description="Disordered" evidence="1">
    <location>
        <begin position="1"/>
        <end position="44"/>
    </location>
</feature>
<proteinExistence type="predicted"/>
<feature type="compositionally biased region" description="Low complexity" evidence="1">
    <location>
        <begin position="18"/>
        <end position="29"/>
    </location>
</feature>
<dbReference type="AlphaFoldDB" id="A0AA45L7K2"/>
<accession>A0AA45L7K2</accession>
<sequence>MHARSATESSKSRRDTAAGRGAAGTPPSAFRAPPDRPLPATALPALQRGLGNAAVVAMLAEQTAIQRSARPERDVQRADVDMDDADMDAITAAYLQDRRNAFIRALRTEFGDNGWSWSGSAPNGEESFRATAPTKQSKPKDFSGEPEVQALRWVSSVVKSYLDMGDPKESQHWPLNPVEVQSAIGGDGTLIIAANDQSSNARLQSLAGRASSGKALLDTFLERNATRGTSLAKPSEHREEIEKRLHRHHENLKELLSKEPASHSAVMEALKRKITVASNGDAALHAERRIAERNQGTPQFIAGTKRPCVSCFMANYPNGSELHPGIFHSGPASNVDIDEYRNGMDNNSDEEAREWAKRLFQRMVDAGVTSTYQTLVWHCGRKVYVPVPEVGTDSETGG</sequence>
<evidence type="ECO:0000313" key="3">
    <source>
        <dbReference type="Proteomes" id="UP000677152"/>
    </source>
</evidence>
<evidence type="ECO:0000313" key="2">
    <source>
        <dbReference type="EMBL" id="QUF05054.1"/>
    </source>
</evidence>
<organism evidence="2 3">
    <name type="scientific">Actinosynnema pretiosum subsp. pretiosum</name>
    <dbReference type="NCBI Taxonomy" id="103721"/>
    <lineage>
        <taxon>Bacteria</taxon>
        <taxon>Bacillati</taxon>
        <taxon>Actinomycetota</taxon>
        <taxon>Actinomycetes</taxon>
        <taxon>Pseudonocardiales</taxon>
        <taxon>Pseudonocardiaceae</taxon>
        <taxon>Actinosynnema</taxon>
    </lineage>
</organism>
<dbReference type="Proteomes" id="UP000677152">
    <property type="component" value="Chromosome"/>
</dbReference>